<keyword evidence="3 6" id="KW-0238">DNA-binding</keyword>
<dbReference type="Proteomes" id="UP000198553">
    <property type="component" value="Unassembled WGS sequence"/>
</dbReference>
<keyword evidence="2" id="KW-0805">Transcription regulation</keyword>
<dbReference type="Gene3D" id="1.10.10.10">
    <property type="entry name" value="Winged helix-like DNA-binding domain superfamily/Winged helix DNA-binding domain"/>
    <property type="match status" value="1"/>
</dbReference>
<dbReference type="Gene3D" id="3.40.190.290">
    <property type="match status" value="1"/>
</dbReference>
<accession>A0A1H8D8E2</accession>
<feature type="domain" description="HTH lysR-type" evidence="5">
    <location>
        <begin position="1"/>
        <end position="58"/>
    </location>
</feature>
<keyword evidence="4" id="KW-0804">Transcription</keyword>
<dbReference type="PANTHER" id="PTHR30419">
    <property type="entry name" value="HTH-TYPE TRANSCRIPTIONAL REGULATOR YBHD"/>
    <property type="match status" value="1"/>
</dbReference>
<reference evidence="7" key="1">
    <citation type="submission" date="2016-10" db="EMBL/GenBank/DDBJ databases">
        <authorList>
            <person name="Varghese N."/>
            <person name="Submissions S."/>
        </authorList>
    </citation>
    <scope>NUCLEOTIDE SEQUENCE [LARGE SCALE GENOMIC DNA]</scope>
    <source>
        <strain evidence="7">B48,IBRC-M 10115,DSM 25386,CECT 8001</strain>
    </source>
</reference>
<dbReference type="InterPro" id="IPR000847">
    <property type="entry name" value="LysR_HTH_N"/>
</dbReference>
<dbReference type="SUPFAM" id="SSF53850">
    <property type="entry name" value="Periplasmic binding protein-like II"/>
    <property type="match status" value="1"/>
</dbReference>
<sequence>MDFRNLKYFEAVARLGNITKAATELNISQPPLSQQIQNMENEMGIKLFERHKKGVILTEEGKLLLQKVNPILRQYNELLTYLSDPQNLIMGNITVAILPFFSANLSEALAHIWEENPNIHFSIKEGHSNAIISMVQNGEAHLGITRLPIHNSELNYSILGNDPIRVVLREDDPLALKERILPKDLEGRPLILIRGSTIHNAFLQIVQMLEEAKIKPNIIGHTETSSTLLQLVKYGPGIGLAPQSGFYQSSDGLRVVPFGETDIYIPTAVIWRKNETNSIVLKLKNIISKYCVI</sequence>
<dbReference type="CDD" id="cd05466">
    <property type="entry name" value="PBP2_LTTR_substrate"/>
    <property type="match status" value="1"/>
</dbReference>
<evidence type="ECO:0000313" key="6">
    <source>
        <dbReference type="EMBL" id="SEN03425.1"/>
    </source>
</evidence>
<dbReference type="GO" id="GO:0003677">
    <property type="term" value="F:DNA binding"/>
    <property type="evidence" value="ECO:0007669"/>
    <property type="project" value="UniProtKB-KW"/>
</dbReference>
<dbReference type="FunFam" id="1.10.10.10:FF:000001">
    <property type="entry name" value="LysR family transcriptional regulator"/>
    <property type="match status" value="1"/>
</dbReference>
<evidence type="ECO:0000313" key="7">
    <source>
        <dbReference type="Proteomes" id="UP000198553"/>
    </source>
</evidence>
<evidence type="ECO:0000256" key="3">
    <source>
        <dbReference type="ARBA" id="ARBA00023125"/>
    </source>
</evidence>
<dbReference type="GO" id="GO:0003700">
    <property type="term" value="F:DNA-binding transcription factor activity"/>
    <property type="evidence" value="ECO:0007669"/>
    <property type="project" value="InterPro"/>
</dbReference>
<evidence type="ECO:0000256" key="4">
    <source>
        <dbReference type="ARBA" id="ARBA00023163"/>
    </source>
</evidence>
<dbReference type="InterPro" id="IPR036388">
    <property type="entry name" value="WH-like_DNA-bd_sf"/>
</dbReference>
<protein>
    <submittedName>
        <fullName evidence="6">DNA-binding transcriptional regulator, LysR family</fullName>
    </submittedName>
</protein>
<dbReference type="InterPro" id="IPR036390">
    <property type="entry name" value="WH_DNA-bd_sf"/>
</dbReference>
<dbReference type="SUPFAM" id="SSF46785">
    <property type="entry name" value="Winged helix' DNA-binding domain"/>
    <property type="match status" value="1"/>
</dbReference>
<evidence type="ECO:0000256" key="1">
    <source>
        <dbReference type="ARBA" id="ARBA00009437"/>
    </source>
</evidence>
<proteinExistence type="inferred from homology"/>
<evidence type="ECO:0000259" key="5">
    <source>
        <dbReference type="PROSITE" id="PS50931"/>
    </source>
</evidence>
<organism evidence="6 7">
    <name type="scientific">Mesobacillus persicus</name>
    <dbReference type="NCBI Taxonomy" id="930146"/>
    <lineage>
        <taxon>Bacteria</taxon>
        <taxon>Bacillati</taxon>
        <taxon>Bacillota</taxon>
        <taxon>Bacilli</taxon>
        <taxon>Bacillales</taxon>
        <taxon>Bacillaceae</taxon>
        <taxon>Mesobacillus</taxon>
    </lineage>
</organism>
<dbReference type="GO" id="GO:0005829">
    <property type="term" value="C:cytosol"/>
    <property type="evidence" value="ECO:0007669"/>
    <property type="project" value="TreeGrafter"/>
</dbReference>
<dbReference type="PRINTS" id="PR00039">
    <property type="entry name" value="HTHLYSR"/>
</dbReference>
<dbReference type="EMBL" id="FOBW01000008">
    <property type="protein sequence ID" value="SEN03425.1"/>
    <property type="molecule type" value="Genomic_DNA"/>
</dbReference>
<keyword evidence="7" id="KW-1185">Reference proteome</keyword>
<dbReference type="InterPro" id="IPR050950">
    <property type="entry name" value="HTH-type_LysR_regulators"/>
</dbReference>
<dbReference type="Pfam" id="PF00126">
    <property type="entry name" value="HTH_1"/>
    <property type="match status" value="1"/>
</dbReference>
<dbReference type="Pfam" id="PF03466">
    <property type="entry name" value="LysR_substrate"/>
    <property type="match status" value="1"/>
</dbReference>
<comment type="similarity">
    <text evidence="1">Belongs to the LysR transcriptional regulatory family.</text>
</comment>
<dbReference type="PANTHER" id="PTHR30419:SF28">
    <property type="entry name" value="HTH-TYPE TRANSCRIPTIONAL REGULATOR BSDA"/>
    <property type="match status" value="1"/>
</dbReference>
<dbReference type="RefSeq" id="WP_170843870.1">
    <property type="nucleotide sequence ID" value="NZ_FOBW01000008.1"/>
</dbReference>
<evidence type="ECO:0000256" key="2">
    <source>
        <dbReference type="ARBA" id="ARBA00023015"/>
    </source>
</evidence>
<name>A0A1H8D8E2_9BACI</name>
<dbReference type="AlphaFoldDB" id="A0A1H8D8E2"/>
<dbReference type="PROSITE" id="PS50931">
    <property type="entry name" value="HTH_LYSR"/>
    <property type="match status" value="1"/>
</dbReference>
<dbReference type="InterPro" id="IPR005119">
    <property type="entry name" value="LysR_subst-bd"/>
</dbReference>
<dbReference type="STRING" id="930146.SAMN05192533_108116"/>
<gene>
    <name evidence="6" type="ORF">SAMN05192533_108116</name>
</gene>